<evidence type="ECO:0000256" key="1">
    <source>
        <dbReference type="SAM" id="MobiDB-lite"/>
    </source>
</evidence>
<dbReference type="EnsemblPlants" id="MELO3C034257.2.1">
    <property type="protein sequence ID" value="MELO3C034257.2.1"/>
    <property type="gene ID" value="MELO3C034257.2"/>
</dbReference>
<proteinExistence type="predicted"/>
<organism evidence="2">
    <name type="scientific">Cucumis melo</name>
    <name type="common">Muskmelon</name>
    <dbReference type="NCBI Taxonomy" id="3656"/>
    <lineage>
        <taxon>Eukaryota</taxon>
        <taxon>Viridiplantae</taxon>
        <taxon>Streptophyta</taxon>
        <taxon>Embryophyta</taxon>
        <taxon>Tracheophyta</taxon>
        <taxon>Spermatophyta</taxon>
        <taxon>Magnoliopsida</taxon>
        <taxon>eudicotyledons</taxon>
        <taxon>Gunneridae</taxon>
        <taxon>Pentapetalae</taxon>
        <taxon>rosids</taxon>
        <taxon>fabids</taxon>
        <taxon>Cucurbitales</taxon>
        <taxon>Cucurbitaceae</taxon>
        <taxon>Benincaseae</taxon>
        <taxon>Cucumis</taxon>
    </lineage>
</organism>
<accession>A0A9I9EJE6</accession>
<sequence>MDQIDEPKRDPFRLNRTGTVRRRRDGSGQQRENGWNLVLSYTHSEFPDEIETTPIIAPLWTFFGPLVLGIVSSQELEFHFQATYVIQFYSRFFIQQEIMLPQKIIILQAFKGLDGIRLPIGAGYVNLNPEKIDKVVWTFKNKIATKSITSSVKQLLKLMELRMESMYDVKESQHGTQFSKRCENHWSHVVWRNPFPNS</sequence>
<feature type="region of interest" description="Disordered" evidence="1">
    <location>
        <begin position="1"/>
        <end position="31"/>
    </location>
</feature>
<dbReference type="AlphaFoldDB" id="A0A9I9EJE6"/>
<dbReference type="Gramene" id="MELO3C034257.2.1">
    <property type="protein sequence ID" value="MELO3C034257.2.1"/>
    <property type="gene ID" value="MELO3C034257.2"/>
</dbReference>
<protein>
    <submittedName>
        <fullName evidence="2">Uncharacterized protein</fullName>
    </submittedName>
</protein>
<name>A0A9I9EJE6_CUCME</name>
<feature type="compositionally biased region" description="Basic and acidic residues" evidence="1">
    <location>
        <begin position="1"/>
        <end position="13"/>
    </location>
</feature>
<evidence type="ECO:0000313" key="2">
    <source>
        <dbReference type="EnsemblPlants" id="MELO3C034257.2.1"/>
    </source>
</evidence>
<reference evidence="2" key="1">
    <citation type="submission" date="2023-03" db="UniProtKB">
        <authorList>
            <consortium name="EnsemblPlants"/>
        </authorList>
    </citation>
    <scope>IDENTIFICATION</scope>
</reference>